<dbReference type="Pfam" id="PF09860">
    <property type="entry name" value="DUF2087"/>
    <property type="match status" value="1"/>
</dbReference>
<reference evidence="2 3" key="1">
    <citation type="submission" date="2016-04" db="EMBL/GenBank/DDBJ databases">
        <title>Genome sequence of Clostridium magnum DSM 2767.</title>
        <authorList>
            <person name="Poehlein A."/>
            <person name="Uhlig R."/>
            <person name="Fischer R."/>
            <person name="Bahl H."/>
            <person name="Daniel R."/>
        </authorList>
    </citation>
    <scope>NUCLEOTIDE SEQUENCE [LARGE SCALE GENOMIC DNA]</scope>
    <source>
        <strain evidence="2 3">DSM 2767</strain>
    </source>
</reference>
<keyword evidence="3" id="KW-1185">Reference proteome</keyword>
<dbReference type="InterPro" id="IPR018656">
    <property type="entry name" value="DUF2087"/>
</dbReference>
<dbReference type="Proteomes" id="UP000076603">
    <property type="component" value="Unassembled WGS sequence"/>
</dbReference>
<protein>
    <recommendedName>
        <fullName evidence="1">DUF2087 domain-containing protein</fullName>
    </recommendedName>
</protein>
<name>A0A162RXC4_9CLOT</name>
<dbReference type="EMBL" id="LWAE01000005">
    <property type="protein sequence ID" value="KZL90501.1"/>
    <property type="molecule type" value="Genomic_DNA"/>
</dbReference>
<organism evidence="2 3">
    <name type="scientific">Clostridium magnum DSM 2767</name>
    <dbReference type="NCBI Taxonomy" id="1121326"/>
    <lineage>
        <taxon>Bacteria</taxon>
        <taxon>Bacillati</taxon>
        <taxon>Bacillota</taxon>
        <taxon>Clostridia</taxon>
        <taxon>Eubacteriales</taxon>
        <taxon>Clostridiaceae</taxon>
        <taxon>Clostridium</taxon>
    </lineage>
</organism>
<proteinExistence type="predicted"/>
<accession>A0A162RXC4</accession>
<dbReference type="STRING" id="1121326.CLMAG_42730"/>
<feature type="domain" description="DUF2087" evidence="1">
    <location>
        <begin position="45"/>
        <end position="111"/>
    </location>
</feature>
<sequence length="126" mass="14934">MKLSCAESTVRNMRFALRERARQARAFLAIMELVEDKMPKIANPKLRVFPVKEEKRKAVLPRFADLFGPDKEYTETEVKKIIEAIYEDDATIRRYLVDYGYLSRTNDGRKYYKNCEERIMSNINMI</sequence>
<evidence type="ECO:0000313" key="2">
    <source>
        <dbReference type="EMBL" id="KZL90501.1"/>
    </source>
</evidence>
<dbReference type="RefSeq" id="WP_242954973.1">
    <property type="nucleotide sequence ID" value="NZ_FQXL01000011.1"/>
</dbReference>
<evidence type="ECO:0000313" key="3">
    <source>
        <dbReference type="Proteomes" id="UP000076603"/>
    </source>
</evidence>
<comment type="caution">
    <text evidence="2">The sequence shown here is derived from an EMBL/GenBank/DDBJ whole genome shotgun (WGS) entry which is preliminary data.</text>
</comment>
<gene>
    <name evidence="2" type="ORF">CLMAG_42730</name>
</gene>
<evidence type="ECO:0000259" key="1">
    <source>
        <dbReference type="Pfam" id="PF09860"/>
    </source>
</evidence>
<dbReference type="PATRIC" id="fig|1121326.3.peg.4334"/>
<dbReference type="AlphaFoldDB" id="A0A162RXC4"/>